<keyword evidence="1" id="KW-0812">Transmembrane</keyword>
<sequence length="200" mass="22140">MAPRSAQWTPCSATCYIFWLALLGINAGFSSYAAWCLNNVVQPRLDAEDPLGQSPRGKRVLGFLLSTAIISALLFLCTLLKISCNLYGFSLSNCRSERKDMSLLDLCTDFCGVGAYEAYGAVSLWYALGWQWVFRGQDIETYCHMLVVLLGVHVALFGIITVAMAMLIGLLTHAKLTLHYAFKAPETIQLTQLRGNERNS</sequence>
<protein>
    <submittedName>
        <fullName evidence="2">Uncharacterized protein</fullName>
    </submittedName>
</protein>
<proteinExistence type="predicted"/>
<dbReference type="EMBL" id="JARVKF010000124">
    <property type="protein sequence ID" value="KAK9422322.1"/>
    <property type="molecule type" value="Genomic_DNA"/>
</dbReference>
<feature type="transmembrane region" description="Helical" evidence="1">
    <location>
        <begin position="103"/>
        <end position="126"/>
    </location>
</feature>
<organism evidence="2 3">
    <name type="scientific">Seiridium unicorne</name>
    <dbReference type="NCBI Taxonomy" id="138068"/>
    <lineage>
        <taxon>Eukaryota</taxon>
        <taxon>Fungi</taxon>
        <taxon>Dikarya</taxon>
        <taxon>Ascomycota</taxon>
        <taxon>Pezizomycotina</taxon>
        <taxon>Sordariomycetes</taxon>
        <taxon>Xylariomycetidae</taxon>
        <taxon>Amphisphaeriales</taxon>
        <taxon>Sporocadaceae</taxon>
        <taxon>Seiridium</taxon>
    </lineage>
</organism>
<keyword evidence="1" id="KW-0472">Membrane</keyword>
<reference evidence="2 3" key="1">
    <citation type="journal article" date="2024" name="J. Plant Pathol.">
        <title>Sequence and assembly of the genome of Seiridium unicorne, isolate CBS 538.82, causal agent of cypress canker disease.</title>
        <authorList>
            <person name="Scali E."/>
            <person name="Rocca G.D."/>
            <person name="Danti R."/>
            <person name="Garbelotto M."/>
            <person name="Barberini S."/>
            <person name="Baroncelli R."/>
            <person name="Emiliani G."/>
        </authorList>
    </citation>
    <scope>NUCLEOTIDE SEQUENCE [LARGE SCALE GENOMIC DNA]</scope>
    <source>
        <strain evidence="2 3">BM-138-508</strain>
    </source>
</reference>
<accession>A0ABR2V5Z7</accession>
<keyword evidence="1" id="KW-1133">Transmembrane helix</keyword>
<evidence type="ECO:0000256" key="1">
    <source>
        <dbReference type="SAM" id="Phobius"/>
    </source>
</evidence>
<gene>
    <name evidence="2" type="ORF">SUNI508_05001</name>
</gene>
<name>A0ABR2V5Z7_9PEZI</name>
<evidence type="ECO:0000313" key="2">
    <source>
        <dbReference type="EMBL" id="KAK9422322.1"/>
    </source>
</evidence>
<evidence type="ECO:0000313" key="3">
    <source>
        <dbReference type="Proteomes" id="UP001408356"/>
    </source>
</evidence>
<keyword evidence="3" id="KW-1185">Reference proteome</keyword>
<comment type="caution">
    <text evidence="2">The sequence shown here is derived from an EMBL/GenBank/DDBJ whole genome shotgun (WGS) entry which is preliminary data.</text>
</comment>
<feature type="transmembrane region" description="Helical" evidence="1">
    <location>
        <begin position="60"/>
        <end position="82"/>
    </location>
</feature>
<feature type="transmembrane region" description="Helical" evidence="1">
    <location>
        <begin position="146"/>
        <end position="171"/>
    </location>
</feature>
<dbReference type="Proteomes" id="UP001408356">
    <property type="component" value="Unassembled WGS sequence"/>
</dbReference>